<proteinExistence type="predicted"/>
<evidence type="ECO:0000313" key="1">
    <source>
        <dbReference type="EMBL" id="RKQ34350.1"/>
    </source>
</evidence>
<protein>
    <submittedName>
        <fullName evidence="1">Putative motility protein</fullName>
    </submittedName>
</protein>
<name>A0A495A448_9BACI</name>
<dbReference type="AlphaFoldDB" id="A0A495A448"/>
<dbReference type="Pfam" id="PF14070">
    <property type="entry name" value="YjfB_motility"/>
    <property type="match status" value="1"/>
</dbReference>
<comment type="caution">
    <text evidence="1">The sequence shown here is derived from an EMBL/GenBank/DDBJ whole genome shotgun (WGS) entry which is preliminary data.</text>
</comment>
<evidence type="ECO:0000313" key="2">
    <source>
        <dbReference type="Proteomes" id="UP000269301"/>
    </source>
</evidence>
<sequence>MDIAGLSVVMAQSEVRANAGVALMDKVMNMADQQGSQLANMLGESTESASHPTLGKTIDIHI</sequence>
<gene>
    <name evidence="1" type="ORF">D8M06_08215</name>
</gene>
<keyword evidence="2" id="KW-1185">Reference proteome</keyword>
<dbReference type="InterPro" id="IPR025906">
    <property type="entry name" value="YjfB_motility"/>
</dbReference>
<dbReference type="EMBL" id="RBZP01000004">
    <property type="protein sequence ID" value="RKQ34350.1"/>
    <property type="molecule type" value="Genomic_DNA"/>
</dbReference>
<dbReference type="Proteomes" id="UP000269301">
    <property type="component" value="Unassembled WGS sequence"/>
</dbReference>
<reference evidence="1 2" key="1">
    <citation type="journal article" date="2016" name="Int. J. Syst. Evol. Microbiol.">
        <title>Oceanobacillus halophilus sp. nov., a novel moderately halophilic bacterium from a hypersaline lake.</title>
        <authorList>
            <person name="Amoozegar M.A."/>
            <person name="Bagheri M."/>
            <person name="Makhdoumi A."/>
            <person name="Nikou M.M."/>
            <person name="Fazeli S.A.S."/>
            <person name="Schumann P."/>
            <person name="Sproer C."/>
            <person name="Sanchez-Porro C."/>
            <person name="Ventosa A."/>
        </authorList>
    </citation>
    <scope>NUCLEOTIDE SEQUENCE [LARGE SCALE GENOMIC DNA]</scope>
    <source>
        <strain evidence="1 2">DSM 23996</strain>
    </source>
</reference>
<dbReference type="RefSeq" id="WP_121203913.1">
    <property type="nucleotide sequence ID" value="NZ_RBZP01000004.1"/>
</dbReference>
<accession>A0A495A448</accession>
<dbReference type="OrthoDB" id="1924973at2"/>
<organism evidence="1 2">
    <name type="scientific">Oceanobacillus halophilus</name>
    <dbReference type="NCBI Taxonomy" id="930130"/>
    <lineage>
        <taxon>Bacteria</taxon>
        <taxon>Bacillati</taxon>
        <taxon>Bacillota</taxon>
        <taxon>Bacilli</taxon>
        <taxon>Bacillales</taxon>
        <taxon>Bacillaceae</taxon>
        <taxon>Oceanobacillus</taxon>
    </lineage>
</organism>